<dbReference type="InterPro" id="IPR051531">
    <property type="entry name" value="N-acetyltransferase"/>
</dbReference>
<organism evidence="2 3">
    <name type="scientific">Saccharopolyspora gregorii</name>
    <dbReference type="NCBI Taxonomy" id="33914"/>
    <lineage>
        <taxon>Bacteria</taxon>
        <taxon>Bacillati</taxon>
        <taxon>Actinomycetota</taxon>
        <taxon>Actinomycetes</taxon>
        <taxon>Pseudonocardiales</taxon>
        <taxon>Pseudonocardiaceae</taxon>
        <taxon>Saccharopolyspora</taxon>
    </lineage>
</organism>
<dbReference type="EMBL" id="BAAAYK010000038">
    <property type="protein sequence ID" value="GAA3359425.1"/>
    <property type="molecule type" value="Genomic_DNA"/>
</dbReference>
<gene>
    <name evidence="2" type="ORF">GCM10020366_35380</name>
</gene>
<dbReference type="InterPro" id="IPR000182">
    <property type="entry name" value="GNAT_dom"/>
</dbReference>
<dbReference type="SUPFAM" id="SSF55729">
    <property type="entry name" value="Acyl-CoA N-acyltransferases (Nat)"/>
    <property type="match status" value="1"/>
</dbReference>
<name>A0ABP6RRK3_9PSEU</name>
<dbReference type="CDD" id="cd04301">
    <property type="entry name" value="NAT_SF"/>
    <property type="match status" value="1"/>
</dbReference>
<dbReference type="InterPro" id="IPR016181">
    <property type="entry name" value="Acyl_CoA_acyltransferase"/>
</dbReference>
<dbReference type="PANTHER" id="PTHR43792">
    <property type="entry name" value="GNAT FAMILY, PUTATIVE (AFU_ORTHOLOGUE AFUA_3G00765)-RELATED-RELATED"/>
    <property type="match status" value="1"/>
</dbReference>
<evidence type="ECO:0000313" key="2">
    <source>
        <dbReference type="EMBL" id="GAA3359425.1"/>
    </source>
</evidence>
<feature type="domain" description="N-acetyltransferase" evidence="1">
    <location>
        <begin position="10"/>
        <end position="174"/>
    </location>
</feature>
<keyword evidence="3" id="KW-1185">Reference proteome</keyword>
<protein>
    <submittedName>
        <fullName evidence="2">GNAT family N-acetyltransferase</fullName>
    </submittedName>
</protein>
<dbReference type="Gene3D" id="3.40.630.30">
    <property type="match status" value="1"/>
</dbReference>
<comment type="caution">
    <text evidence="2">The sequence shown here is derived from an EMBL/GenBank/DDBJ whole genome shotgun (WGS) entry which is preliminary data.</text>
</comment>
<dbReference type="Proteomes" id="UP001500483">
    <property type="component" value="Unassembled WGS sequence"/>
</dbReference>
<accession>A0ABP6RRK3</accession>
<evidence type="ECO:0000313" key="3">
    <source>
        <dbReference type="Proteomes" id="UP001500483"/>
    </source>
</evidence>
<reference evidence="3" key="1">
    <citation type="journal article" date="2019" name="Int. J. Syst. Evol. Microbiol.">
        <title>The Global Catalogue of Microorganisms (GCM) 10K type strain sequencing project: providing services to taxonomists for standard genome sequencing and annotation.</title>
        <authorList>
            <consortium name="The Broad Institute Genomics Platform"/>
            <consortium name="The Broad Institute Genome Sequencing Center for Infectious Disease"/>
            <person name="Wu L."/>
            <person name="Ma J."/>
        </authorList>
    </citation>
    <scope>NUCLEOTIDE SEQUENCE [LARGE SCALE GENOMIC DNA]</scope>
    <source>
        <strain evidence="3">JCM 9687</strain>
    </source>
</reference>
<dbReference type="RefSeq" id="WP_224955678.1">
    <property type="nucleotide sequence ID" value="NZ_BAAAYK010000038.1"/>
</dbReference>
<dbReference type="PROSITE" id="PS51186">
    <property type="entry name" value="GNAT"/>
    <property type="match status" value="1"/>
</dbReference>
<dbReference type="PANTHER" id="PTHR43792:SF1">
    <property type="entry name" value="N-ACETYLTRANSFERASE DOMAIN-CONTAINING PROTEIN"/>
    <property type="match status" value="1"/>
</dbReference>
<evidence type="ECO:0000259" key="1">
    <source>
        <dbReference type="PROSITE" id="PS51186"/>
    </source>
</evidence>
<proteinExistence type="predicted"/>
<dbReference type="Pfam" id="PF13302">
    <property type="entry name" value="Acetyltransf_3"/>
    <property type="match status" value="1"/>
</dbReference>
<sequence length="176" mass="20012">MVAMPVSERVLLREWRPEDVDGAFAVYGTTTVTDWLVPSMPRVADLAAMRRVLTQWIEEQRELPPPLGRWAFEHRGTGEVIGGAELRLLPPHFEDVEVAWHLRPNAWGHGYASEATGALIRWAFEHEAIELFAVVDPANDRAHATAQRLGMEWVGETTKYYDRPLGVYRIRPGDLE</sequence>